<reference evidence="1" key="1">
    <citation type="journal article" date="2023" name="Mol. Phylogenet. Evol.">
        <title>Genome-scale phylogeny and comparative genomics of the fungal order Sordariales.</title>
        <authorList>
            <person name="Hensen N."/>
            <person name="Bonometti L."/>
            <person name="Westerberg I."/>
            <person name="Brannstrom I.O."/>
            <person name="Guillou S."/>
            <person name="Cros-Aarteil S."/>
            <person name="Calhoun S."/>
            <person name="Haridas S."/>
            <person name="Kuo A."/>
            <person name="Mondo S."/>
            <person name="Pangilinan J."/>
            <person name="Riley R."/>
            <person name="LaButti K."/>
            <person name="Andreopoulos B."/>
            <person name="Lipzen A."/>
            <person name="Chen C."/>
            <person name="Yan M."/>
            <person name="Daum C."/>
            <person name="Ng V."/>
            <person name="Clum A."/>
            <person name="Steindorff A."/>
            <person name="Ohm R.A."/>
            <person name="Martin F."/>
            <person name="Silar P."/>
            <person name="Natvig D.O."/>
            <person name="Lalanne C."/>
            <person name="Gautier V."/>
            <person name="Ament-Velasquez S.L."/>
            <person name="Kruys A."/>
            <person name="Hutchinson M.I."/>
            <person name="Powell A.J."/>
            <person name="Barry K."/>
            <person name="Miller A.N."/>
            <person name="Grigoriev I.V."/>
            <person name="Debuchy R."/>
            <person name="Gladieux P."/>
            <person name="Hiltunen Thoren M."/>
            <person name="Johannesson H."/>
        </authorList>
    </citation>
    <scope>NUCLEOTIDE SEQUENCE</scope>
    <source>
        <strain evidence="1">PSN293</strain>
    </source>
</reference>
<gene>
    <name evidence="1" type="ORF">QBC37DRAFT_435344</name>
</gene>
<protein>
    <submittedName>
        <fullName evidence="1">Uncharacterized protein</fullName>
    </submittedName>
</protein>
<dbReference type="AlphaFoldDB" id="A0AAN6XSZ9"/>
<evidence type="ECO:0000313" key="2">
    <source>
        <dbReference type="Proteomes" id="UP001301769"/>
    </source>
</evidence>
<dbReference type="Proteomes" id="UP001301769">
    <property type="component" value="Unassembled WGS sequence"/>
</dbReference>
<sequence>MHSGIELGLERMKTTQKVFSGVSETTVTRLGKLRPTDRASQSSSQVPHALEDDTCFGSIINVKAQLRSPPSMSSHDEGDFLSFRIVSTKHFSALYSGPKRYFAVLNKRTAGEIRRLLDMLDGKLIRFQAFINKEEWARAEQSWKLNTACVLSVDINIYGPFNYASTIGKFLASSRTYLQKPLHGIDRIRYYC</sequence>
<organism evidence="1 2">
    <name type="scientific">Rhypophila decipiens</name>
    <dbReference type="NCBI Taxonomy" id="261697"/>
    <lineage>
        <taxon>Eukaryota</taxon>
        <taxon>Fungi</taxon>
        <taxon>Dikarya</taxon>
        <taxon>Ascomycota</taxon>
        <taxon>Pezizomycotina</taxon>
        <taxon>Sordariomycetes</taxon>
        <taxon>Sordariomycetidae</taxon>
        <taxon>Sordariales</taxon>
        <taxon>Naviculisporaceae</taxon>
        <taxon>Rhypophila</taxon>
    </lineage>
</organism>
<comment type="caution">
    <text evidence="1">The sequence shown here is derived from an EMBL/GenBank/DDBJ whole genome shotgun (WGS) entry which is preliminary data.</text>
</comment>
<dbReference type="EMBL" id="MU858489">
    <property type="protein sequence ID" value="KAK4206159.1"/>
    <property type="molecule type" value="Genomic_DNA"/>
</dbReference>
<proteinExistence type="predicted"/>
<name>A0AAN6XSZ9_9PEZI</name>
<keyword evidence="2" id="KW-1185">Reference proteome</keyword>
<accession>A0AAN6XSZ9</accession>
<reference evidence="1" key="2">
    <citation type="submission" date="2023-05" db="EMBL/GenBank/DDBJ databases">
        <authorList>
            <consortium name="Lawrence Berkeley National Laboratory"/>
            <person name="Steindorff A."/>
            <person name="Hensen N."/>
            <person name="Bonometti L."/>
            <person name="Westerberg I."/>
            <person name="Brannstrom I.O."/>
            <person name="Guillou S."/>
            <person name="Cros-Aarteil S."/>
            <person name="Calhoun S."/>
            <person name="Haridas S."/>
            <person name="Kuo A."/>
            <person name="Mondo S."/>
            <person name="Pangilinan J."/>
            <person name="Riley R."/>
            <person name="Labutti K."/>
            <person name="Andreopoulos B."/>
            <person name="Lipzen A."/>
            <person name="Chen C."/>
            <person name="Yanf M."/>
            <person name="Daum C."/>
            <person name="Ng V."/>
            <person name="Clum A."/>
            <person name="Ohm R."/>
            <person name="Martin F."/>
            <person name="Silar P."/>
            <person name="Natvig D."/>
            <person name="Lalanne C."/>
            <person name="Gautier V."/>
            <person name="Ament-Velasquez S.L."/>
            <person name="Kruys A."/>
            <person name="Hutchinson M.I."/>
            <person name="Powell A.J."/>
            <person name="Barry K."/>
            <person name="Miller A.N."/>
            <person name="Grigoriev I.V."/>
            <person name="Debuchy R."/>
            <person name="Gladieux P."/>
            <person name="Thoren M.H."/>
            <person name="Johannesson H."/>
        </authorList>
    </citation>
    <scope>NUCLEOTIDE SEQUENCE</scope>
    <source>
        <strain evidence="1">PSN293</strain>
    </source>
</reference>
<evidence type="ECO:0000313" key="1">
    <source>
        <dbReference type="EMBL" id="KAK4206159.1"/>
    </source>
</evidence>